<sequence length="485" mass="55760">MPFLPPPYASSTPLVAAAREPDAQTDMLDGLLYSVSGAMILQNYKEAWILAEEKIETIPVLRFLYYYAKYLHLLRIRSLLRVTRKLAFPAMHILCDSKRSFLRRLPVISEDCVPRLETVHSFFSINTFVEAISLEPKIIESWLELADCMENRAEIVRVASQLPNHWIHQYFLGKAYGHVGLIDRAFSCYERFQRLGFAGNPDLNNAMGKTRHDHWYDLKGFSRIFVPFSLFSVFSSTDPPNSLRFMDSARQFCSARLNDVDSYSHLLFILDDHVKMRILADDIVESGRYNAECSIALEADPKEYRAWYGLGQTMEILRAHASALYYFKRAFENCPSDTRMLLALGDTYQTLNKTSDAEMCYWRAYQVDADTVVLVRLARMFEKLGKYGRSAELYMKYTADVQAEAADSLGTSLADREDAETSAMQSQAAEIFRDCKEEAHAMQKQISRMQAEFHEHPEEYVHVEPARLGFPLWKESVVMTMTPCD</sequence>
<feature type="repeat" description="TPR" evidence="2">
    <location>
        <begin position="304"/>
        <end position="337"/>
    </location>
</feature>
<dbReference type="PROSITE" id="PS50005">
    <property type="entry name" value="TPR"/>
    <property type="match status" value="1"/>
</dbReference>
<dbReference type="InterPro" id="IPR019734">
    <property type="entry name" value="TPR_rpt"/>
</dbReference>
<reference evidence="4" key="1">
    <citation type="submission" date="2017-01" db="EMBL/GenBank/DDBJ databases">
        <title>Comparative genomics of anhydrobiosis in the tardigrade Hypsibius dujardini.</title>
        <authorList>
            <person name="Yoshida Y."/>
            <person name="Koutsovoulos G."/>
            <person name="Laetsch D."/>
            <person name="Stevens L."/>
            <person name="Kumar S."/>
            <person name="Horikawa D."/>
            <person name="Ishino K."/>
            <person name="Komine S."/>
            <person name="Tomita M."/>
            <person name="Blaxter M."/>
            <person name="Arakawa K."/>
        </authorList>
    </citation>
    <scope>NUCLEOTIDE SEQUENCE [LARGE SCALE GENOMIC DNA]</scope>
    <source>
        <strain evidence="4">Z151</strain>
    </source>
</reference>
<dbReference type="GO" id="GO:0031145">
    <property type="term" value="P:anaphase-promoting complex-dependent catabolic process"/>
    <property type="evidence" value="ECO:0007669"/>
    <property type="project" value="TreeGrafter"/>
</dbReference>
<comment type="caution">
    <text evidence="3">The sequence shown here is derived from an EMBL/GenBank/DDBJ whole genome shotgun (WGS) entry which is preliminary data.</text>
</comment>
<keyword evidence="1 2" id="KW-0802">TPR repeat</keyword>
<dbReference type="SMART" id="SM00028">
    <property type="entry name" value="TPR"/>
    <property type="match status" value="2"/>
</dbReference>
<accession>A0A1W0X2I9</accession>
<evidence type="ECO:0000256" key="1">
    <source>
        <dbReference type="ARBA" id="ARBA00022803"/>
    </source>
</evidence>
<dbReference type="PANTHER" id="PTHR12558:SF10">
    <property type="entry name" value="CELL DIVISION CYCLE PROTEIN 23 HOMOLOG"/>
    <property type="match status" value="1"/>
</dbReference>
<keyword evidence="3" id="KW-0131">Cell cycle</keyword>
<keyword evidence="3" id="KW-0132">Cell division</keyword>
<dbReference type="GO" id="GO:0005680">
    <property type="term" value="C:anaphase-promoting complex"/>
    <property type="evidence" value="ECO:0007669"/>
    <property type="project" value="TreeGrafter"/>
</dbReference>
<keyword evidence="4" id="KW-1185">Reference proteome</keyword>
<proteinExistence type="predicted"/>
<evidence type="ECO:0000313" key="3">
    <source>
        <dbReference type="EMBL" id="OQV21669.1"/>
    </source>
</evidence>
<dbReference type="GO" id="GO:0051301">
    <property type="term" value="P:cell division"/>
    <property type="evidence" value="ECO:0007669"/>
    <property type="project" value="UniProtKB-KW"/>
</dbReference>
<name>A0A1W0X2I9_HYPEX</name>
<dbReference type="GO" id="GO:0045842">
    <property type="term" value="P:positive regulation of mitotic metaphase/anaphase transition"/>
    <property type="evidence" value="ECO:0007669"/>
    <property type="project" value="TreeGrafter"/>
</dbReference>
<dbReference type="OrthoDB" id="10262026at2759"/>
<dbReference type="SUPFAM" id="SSF48452">
    <property type="entry name" value="TPR-like"/>
    <property type="match status" value="1"/>
</dbReference>
<evidence type="ECO:0000256" key="2">
    <source>
        <dbReference type="PROSITE-ProRule" id="PRU00339"/>
    </source>
</evidence>
<dbReference type="AlphaFoldDB" id="A0A1W0X2I9"/>
<gene>
    <name evidence="3" type="ORF">BV898_04244</name>
</gene>
<protein>
    <submittedName>
        <fullName evidence="3">Cell division cycle protein 23-like protein</fullName>
    </submittedName>
</protein>
<dbReference type="EMBL" id="MTYJ01000021">
    <property type="protein sequence ID" value="OQV21669.1"/>
    <property type="molecule type" value="Genomic_DNA"/>
</dbReference>
<dbReference type="GO" id="GO:0016567">
    <property type="term" value="P:protein ubiquitination"/>
    <property type="evidence" value="ECO:0007669"/>
    <property type="project" value="TreeGrafter"/>
</dbReference>
<dbReference type="InterPro" id="IPR011990">
    <property type="entry name" value="TPR-like_helical_dom_sf"/>
</dbReference>
<evidence type="ECO:0000313" key="4">
    <source>
        <dbReference type="Proteomes" id="UP000192578"/>
    </source>
</evidence>
<organism evidence="3 4">
    <name type="scientific">Hypsibius exemplaris</name>
    <name type="common">Freshwater tardigrade</name>
    <dbReference type="NCBI Taxonomy" id="2072580"/>
    <lineage>
        <taxon>Eukaryota</taxon>
        <taxon>Metazoa</taxon>
        <taxon>Ecdysozoa</taxon>
        <taxon>Tardigrada</taxon>
        <taxon>Eutardigrada</taxon>
        <taxon>Parachela</taxon>
        <taxon>Hypsibioidea</taxon>
        <taxon>Hypsibiidae</taxon>
        <taxon>Hypsibius</taxon>
    </lineage>
</organism>
<dbReference type="Proteomes" id="UP000192578">
    <property type="component" value="Unassembled WGS sequence"/>
</dbReference>
<dbReference type="PANTHER" id="PTHR12558">
    <property type="entry name" value="CELL DIVISION CYCLE 16,23,27"/>
    <property type="match status" value="1"/>
</dbReference>
<dbReference type="Gene3D" id="1.25.40.10">
    <property type="entry name" value="Tetratricopeptide repeat domain"/>
    <property type="match status" value="2"/>
</dbReference>